<proteinExistence type="predicted"/>
<dbReference type="Proteomes" id="UP000824533">
    <property type="component" value="Linkage Group LG14"/>
</dbReference>
<organism evidence="1 2">
    <name type="scientific">Dendrolimus kikuchii</name>
    <dbReference type="NCBI Taxonomy" id="765133"/>
    <lineage>
        <taxon>Eukaryota</taxon>
        <taxon>Metazoa</taxon>
        <taxon>Ecdysozoa</taxon>
        <taxon>Arthropoda</taxon>
        <taxon>Hexapoda</taxon>
        <taxon>Insecta</taxon>
        <taxon>Pterygota</taxon>
        <taxon>Neoptera</taxon>
        <taxon>Endopterygota</taxon>
        <taxon>Lepidoptera</taxon>
        <taxon>Glossata</taxon>
        <taxon>Ditrysia</taxon>
        <taxon>Bombycoidea</taxon>
        <taxon>Lasiocampidae</taxon>
        <taxon>Dendrolimus</taxon>
    </lineage>
</organism>
<reference evidence="1 2" key="1">
    <citation type="journal article" date="2021" name="Front. Genet.">
        <title>Chromosome-Level Genome Assembly Reveals Significant Gene Expansion in the Toll and IMD Signaling Pathways of Dendrolimus kikuchii.</title>
        <authorList>
            <person name="Zhou J."/>
            <person name="Wu P."/>
            <person name="Xiong Z."/>
            <person name="Liu N."/>
            <person name="Zhao N."/>
            <person name="Ji M."/>
            <person name="Qiu Y."/>
            <person name="Yang B."/>
        </authorList>
    </citation>
    <scope>NUCLEOTIDE SEQUENCE [LARGE SCALE GENOMIC DNA]</scope>
    <source>
        <strain evidence="1">Ann1</strain>
    </source>
</reference>
<comment type="caution">
    <text evidence="1">The sequence shown here is derived from an EMBL/GenBank/DDBJ whole genome shotgun (WGS) entry which is preliminary data.</text>
</comment>
<accession>A0ACC1CXX2</accession>
<name>A0ACC1CXX2_9NEOP</name>
<keyword evidence="2" id="KW-1185">Reference proteome</keyword>
<dbReference type="EMBL" id="CM034400">
    <property type="protein sequence ID" value="KAJ0176349.1"/>
    <property type="molecule type" value="Genomic_DNA"/>
</dbReference>
<gene>
    <name evidence="1" type="ORF">K1T71_008523</name>
</gene>
<protein>
    <submittedName>
        <fullName evidence="1">Uncharacterized protein</fullName>
    </submittedName>
</protein>
<evidence type="ECO:0000313" key="1">
    <source>
        <dbReference type="EMBL" id="KAJ0176349.1"/>
    </source>
</evidence>
<sequence length="844" mass="95448">MPPFKTGLKRKIDKNNSKQDTEKVPEAKGSTLVEDEDLIKGELDHDGDDTDSEPEDGEKAGSDAELDEVLFDGSEVSELEESVEDNDKASGDSSDLTDSEADDDDNSSQDDRSSTDNDESKENKKGLNRDEDSGDESGIGQTHSSGSETEKKPEKVKKKTKNIRQDLRKQDKVKQSKTSIDRLADDINTTRISTQPVEQKDEYESGDTSDEEERRNTVGDVPMWWYNEYPHVGYDLDGKRIIKPPQRDQIDEFLKKCEDPDFWRTVRDPSTGQDVILSKEDLQLIHRLREGNVPDPTHDQYQPWVEWFSREVLATPLRAFPEHKRSFLPSKSEQRQVARIVHALKMGWTKTRKQIARERRMKREKNFYNLWGSSTAEEEERLRGIHRHIPAPKRALPSHAESYNPPPEYLLDAKEMKEWNKLSETPWKRQYTFLPTRHASLRAVPAYERFTRERFLRCLDLYLAPRAIKMRLTISPLDLVPKLPSPRELQPFPTGEALALRGHAALVRSADFDPSGQYVVSGSDDGTLKVWECSSGRCLRTVALGEPVSRVAWIPAAGLSLVACAAGARLLLLNPGAGVGAHRTADATDRLLQEPPPAHDVVMDERTASCVKWERVEPHDWAKGVRLIVTHFRPLIHLSWHARGDYLCACVRDGASRSVLVHQVSRRRSQLPFAKPKGLVQCALFHPTKPMLFVATQRVVRVYDLVRQELVRKLLTGAQWVSAMAVHPGGDHLLVASYDRKCVWFDLELSSQPYQALRLHAGAVRAAAFHARYPLFATAGDDAAIVVCHGMAYNDLLQNPLIVPLKQLKGPEKREELCVLDLRFHPTQPWLLAAGADATLRLYS</sequence>
<evidence type="ECO:0000313" key="2">
    <source>
        <dbReference type="Proteomes" id="UP000824533"/>
    </source>
</evidence>